<dbReference type="PANTHER" id="PTHR39338:SF6">
    <property type="entry name" value="BLL5662 PROTEIN"/>
    <property type="match status" value="1"/>
</dbReference>
<gene>
    <name evidence="2" type="ORF">HLB44_20955</name>
</gene>
<proteinExistence type="predicted"/>
<dbReference type="SUPFAM" id="SSF53300">
    <property type="entry name" value="vWA-like"/>
    <property type="match status" value="1"/>
</dbReference>
<dbReference type="Pfam" id="PF05762">
    <property type="entry name" value="VWA_CoxE"/>
    <property type="match status" value="1"/>
</dbReference>
<dbReference type="Proteomes" id="UP000737171">
    <property type="component" value="Unassembled WGS sequence"/>
</dbReference>
<dbReference type="RefSeq" id="WP_173126416.1">
    <property type="nucleotide sequence ID" value="NZ_JABRWJ010000006.1"/>
</dbReference>
<dbReference type="PANTHER" id="PTHR39338">
    <property type="entry name" value="BLL5662 PROTEIN-RELATED"/>
    <property type="match status" value="1"/>
</dbReference>
<dbReference type="PIRSF" id="PIRSF010256">
    <property type="entry name" value="CoxE_vWa"/>
    <property type="match status" value="1"/>
</dbReference>
<comment type="caution">
    <text evidence="2">The sequence shown here is derived from an EMBL/GenBank/DDBJ whole genome shotgun (WGS) entry which is preliminary data.</text>
</comment>
<reference evidence="2 3" key="1">
    <citation type="submission" date="2020-05" db="EMBL/GenBank/DDBJ databases">
        <title>Aquincola sp. isolate from soil.</title>
        <authorList>
            <person name="Han J."/>
            <person name="Kim D.-U."/>
        </authorList>
    </citation>
    <scope>NUCLEOTIDE SEQUENCE [LARGE SCALE GENOMIC DNA]</scope>
    <source>
        <strain evidence="2 3">S2</strain>
    </source>
</reference>
<evidence type="ECO:0000256" key="1">
    <source>
        <dbReference type="SAM" id="MobiDB-lite"/>
    </source>
</evidence>
<dbReference type="EMBL" id="JABRWJ010000006">
    <property type="protein sequence ID" value="NRF69475.1"/>
    <property type="molecule type" value="Genomic_DNA"/>
</dbReference>
<sequence>MLIAQKTPGHLAENVMHFARVLRAAGLAVGTDRVQLALQALQVAGFERKRDFHAVLSACLLDRIEHRELFDQAFVLFWRDPDLLGRMRALLLPTVRAKDGAPPAPENRRLGDALFPHQPPTPPAEAQDEQIELDATLTWNDRELLQKADFDTMSSEEWRQARRLLTDLPLMFEQLPTRRSRPAAPPGRPDWRATLQAMARHGGELWDMRWRRQRLRPAPLTVLADISGSMSRYSRMLLHFAHALGHAEARVESFVFGTRLTRTTRLLKRRDPDLAIAQVVHAVEDWSGGTRITTSLQEFNRRWARRVLSSRATVLLISDGLEHGDTRALSFEMERLHKSCRRLIWLNPLLRFERFEPRAGGIKAMLPHVDRFLPAHNLQSLAELVQVLRQMDTPPRRPH</sequence>
<dbReference type="InterPro" id="IPR036465">
    <property type="entry name" value="vWFA_dom_sf"/>
</dbReference>
<dbReference type="InterPro" id="IPR011195">
    <property type="entry name" value="UCP010256"/>
</dbReference>
<accession>A0ABX2ELM8</accession>
<feature type="region of interest" description="Disordered" evidence="1">
    <location>
        <begin position="99"/>
        <end position="128"/>
    </location>
</feature>
<protein>
    <submittedName>
        <fullName evidence="2">VWA domain-containing protein</fullName>
    </submittedName>
</protein>
<evidence type="ECO:0000313" key="3">
    <source>
        <dbReference type="Proteomes" id="UP000737171"/>
    </source>
</evidence>
<evidence type="ECO:0000313" key="2">
    <source>
        <dbReference type="EMBL" id="NRF69475.1"/>
    </source>
</evidence>
<name>A0ABX2ELM8_9BURK</name>
<organism evidence="2 3">
    <name type="scientific">Pseudaquabacterium terrae</name>
    <dbReference type="NCBI Taxonomy" id="2732868"/>
    <lineage>
        <taxon>Bacteria</taxon>
        <taxon>Pseudomonadati</taxon>
        <taxon>Pseudomonadota</taxon>
        <taxon>Betaproteobacteria</taxon>
        <taxon>Burkholderiales</taxon>
        <taxon>Sphaerotilaceae</taxon>
        <taxon>Pseudaquabacterium</taxon>
    </lineage>
</organism>
<keyword evidence="3" id="KW-1185">Reference proteome</keyword>
<dbReference type="InterPro" id="IPR008912">
    <property type="entry name" value="Uncharacterised_CoxE"/>
</dbReference>
<dbReference type="Gene3D" id="3.40.50.410">
    <property type="entry name" value="von Willebrand factor, type A domain"/>
    <property type="match status" value="1"/>
</dbReference>